<feature type="compositionally biased region" description="Polar residues" evidence="4">
    <location>
        <begin position="667"/>
        <end position="681"/>
    </location>
</feature>
<feature type="compositionally biased region" description="Basic and acidic residues" evidence="4">
    <location>
        <begin position="388"/>
        <end position="400"/>
    </location>
</feature>
<dbReference type="SMART" id="SM00369">
    <property type="entry name" value="LRR_TYP"/>
    <property type="match status" value="5"/>
</dbReference>
<dbReference type="InterPro" id="IPR001611">
    <property type="entry name" value="Leu-rich_rpt"/>
</dbReference>
<dbReference type="SUPFAM" id="SSF52058">
    <property type="entry name" value="L domain-like"/>
    <property type="match status" value="1"/>
</dbReference>
<evidence type="ECO:0000256" key="3">
    <source>
        <dbReference type="ARBA" id="ARBA00022737"/>
    </source>
</evidence>
<dbReference type="InterPro" id="IPR032675">
    <property type="entry name" value="LRR_dom_sf"/>
</dbReference>
<evidence type="ECO:0000256" key="4">
    <source>
        <dbReference type="SAM" id="MobiDB-lite"/>
    </source>
</evidence>
<organism evidence="6 7">
    <name type="scientific">Branchiostoma lanceolatum</name>
    <name type="common">Common lancelet</name>
    <name type="synonym">Amphioxus lanceolatum</name>
    <dbReference type="NCBI Taxonomy" id="7740"/>
    <lineage>
        <taxon>Eukaryota</taxon>
        <taxon>Metazoa</taxon>
        <taxon>Chordata</taxon>
        <taxon>Cephalochordata</taxon>
        <taxon>Leptocardii</taxon>
        <taxon>Amphioxiformes</taxon>
        <taxon>Branchiostomatidae</taxon>
        <taxon>Branchiostoma</taxon>
    </lineage>
</organism>
<feature type="region of interest" description="Disordered" evidence="4">
    <location>
        <begin position="387"/>
        <end position="483"/>
    </location>
</feature>
<keyword evidence="3" id="KW-0677">Repeat</keyword>
<dbReference type="AlphaFoldDB" id="A0A8J9YSF5"/>
<feature type="compositionally biased region" description="Low complexity" evidence="4">
    <location>
        <begin position="817"/>
        <end position="828"/>
    </location>
</feature>
<feature type="compositionally biased region" description="Polar residues" evidence="4">
    <location>
        <begin position="740"/>
        <end position="750"/>
    </location>
</feature>
<dbReference type="PROSITE" id="PS51450">
    <property type="entry name" value="LRR"/>
    <property type="match status" value="2"/>
</dbReference>
<reference evidence="6" key="1">
    <citation type="submission" date="2022-01" db="EMBL/GenBank/DDBJ databases">
        <authorList>
            <person name="Braso-Vives M."/>
        </authorList>
    </citation>
    <scope>NUCLEOTIDE SEQUENCE</scope>
</reference>
<feature type="compositionally biased region" description="Low complexity" evidence="4">
    <location>
        <begin position="598"/>
        <end position="614"/>
    </location>
</feature>
<gene>
    <name evidence="6" type="primary">LRRC70</name>
    <name evidence="6" type="ORF">BLAG_LOCUS3608</name>
</gene>
<dbReference type="OrthoDB" id="1055097at2759"/>
<dbReference type="SMART" id="SM00082">
    <property type="entry name" value="LRRCT"/>
    <property type="match status" value="1"/>
</dbReference>
<keyword evidence="1" id="KW-0433">Leucine-rich repeat</keyword>
<feature type="compositionally biased region" description="Polar residues" evidence="4">
    <location>
        <begin position="641"/>
        <end position="655"/>
    </location>
</feature>
<keyword evidence="2" id="KW-0732">Signal</keyword>
<dbReference type="PANTHER" id="PTHR24366:SF161">
    <property type="entry name" value="TIR DOMAIN-CONTAINING PROTEIN"/>
    <property type="match status" value="1"/>
</dbReference>
<keyword evidence="7" id="KW-1185">Reference proteome</keyword>
<sequence length="897" mass="98574">MCNTTGQPDENQLGCLPGTLKKLQVSGHSDRNGKLKTLPRLGELRILILGPGRIHTVGSGAFESVPNVLALSMGKNAIKAVGSCFGRLAKLEQLVLSWNEIEEIKDNALQPLVRLEYLDLMHNRLRAVEERHFASLTNLKYLHLSYNNISHIAGRPFNRLSPLYTLNLDHNNLSSLSTEWLHGLSARSVRLNNNLISTITAESAAALRSYTFVYLKENPFRCTCAMGSFRSLGSRVSDTQELQCSYPPSLSGRKIADVSRGEMPCPSPTAKISRQDHGATLMCEVFWEKQQEIRWLDPGGRAVGEKGSLDPCGGGITTRLEHEFPTTQSPERGSAHSRDDPGLPYIGKSISTLRMSQQAYRCWTEGSFRCDVQSAAGNVFVDLPLTKTSKEDKQDQRQEHTVMPAASTTPPRGNARMTERIVKATDKNTRQDGTTQAADKAQRQTVKAVVSTSKPTLQNGRMTENISKTTDKNTQQDDTTPAAETEQWQTVMIIFMVIFGAVLSLLVLERAAAKCYKKLRPQRHGLQGNAAGAMGGIPLQNIQPPAAAPTTGNPLPPRRTHDEIPDDTPITPYAETSSLENPVYGADVTGPGGATSISGPRPRSNRSLSSRALSQPQGSGTTRPRNVPNPPPRPNRPADFSDSNYYPPSTETTQPAKIPDHLLRNNRYVTSSVSSQPQGRRTATMPRRLPSSVPRGFEMDQEEDVGGPNIYFDLNDTPRPSSSDMRPAKDIPDPLPRTNRYVNSSVSSQPHGRRMATMPRRLPSSVPRGFGMDEEEEVEGPNIYFDLNGSPRAHQSGSKMRPADDIPAPLPRTNRYVNSNVSSQTQVSHMPQAEDVPDPLPRTHTYVNSNVSSQPRGSEMPKQMPSPGASSYHQKEEEVDSPNIYLDLNGPKRLTGP</sequence>
<dbReference type="Proteomes" id="UP000838412">
    <property type="component" value="Chromosome 10"/>
</dbReference>
<feature type="region of interest" description="Disordered" evidence="4">
    <location>
        <begin position="530"/>
        <end position="767"/>
    </location>
</feature>
<dbReference type="InterPro" id="IPR003591">
    <property type="entry name" value="Leu-rich_rpt_typical-subtyp"/>
</dbReference>
<evidence type="ECO:0000313" key="7">
    <source>
        <dbReference type="Proteomes" id="UP000838412"/>
    </source>
</evidence>
<evidence type="ECO:0000256" key="2">
    <source>
        <dbReference type="ARBA" id="ARBA00022729"/>
    </source>
</evidence>
<dbReference type="InterPro" id="IPR000483">
    <property type="entry name" value="Cys-rich_flank_reg_C"/>
</dbReference>
<feature type="compositionally biased region" description="Polar residues" evidence="4">
    <location>
        <begin position="845"/>
        <end position="856"/>
    </location>
</feature>
<name>A0A8J9YSF5_BRALA</name>
<proteinExistence type="predicted"/>
<evidence type="ECO:0000256" key="1">
    <source>
        <dbReference type="ARBA" id="ARBA00022614"/>
    </source>
</evidence>
<dbReference type="Gene3D" id="3.80.10.10">
    <property type="entry name" value="Ribonuclease Inhibitor"/>
    <property type="match status" value="1"/>
</dbReference>
<dbReference type="EMBL" id="OV696695">
    <property type="protein sequence ID" value="CAH1239257.1"/>
    <property type="molecule type" value="Genomic_DNA"/>
</dbReference>
<accession>A0A8J9YSF5</accession>
<feature type="compositionally biased region" description="Polar residues" evidence="4">
    <location>
        <begin position="450"/>
        <end position="467"/>
    </location>
</feature>
<feature type="region of interest" description="Disordered" evidence="4">
    <location>
        <begin position="790"/>
        <end position="897"/>
    </location>
</feature>
<protein>
    <submittedName>
        <fullName evidence="6">LRRC70 protein</fullName>
    </submittedName>
</protein>
<dbReference type="PANTHER" id="PTHR24366">
    <property type="entry name" value="IG(IMMUNOGLOBULIN) AND LRR(LEUCINE RICH REPEAT) DOMAINS"/>
    <property type="match status" value="1"/>
</dbReference>
<evidence type="ECO:0000259" key="5">
    <source>
        <dbReference type="SMART" id="SM00082"/>
    </source>
</evidence>
<feature type="domain" description="LRRCT" evidence="5">
    <location>
        <begin position="218"/>
        <end position="266"/>
    </location>
</feature>
<dbReference type="Pfam" id="PF13855">
    <property type="entry name" value="LRR_8"/>
    <property type="match status" value="3"/>
</dbReference>
<evidence type="ECO:0000313" key="6">
    <source>
        <dbReference type="EMBL" id="CAH1239257.1"/>
    </source>
</evidence>
<feature type="compositionally biased region" description="Basic and acidic residues" evidence="4">
    <location>
        <begin position="417"/>
        <end position="430"/>
    </location>
</feature>